<organism evidence="1 2">
    <name type="scientific">Oikopleura dioica</name>
    <name type="common">Tunicate</name>
    <dbReference type="NCBI Taxonomy" id="34765"/>
    <lineage>
        <taxon>Eukaryota</taxon>
        <taxon>Metazoa</taxon>
        <taxon>Chordata</taxon>
        <taxon>Tunicata</taxon>
        <taxon>Appendicularia</taxon>
        <taxon>Copelata</taxon>
        <taxon>Oikopleuridae</taxon>
        <taxon>Oikopleura</taxon>
    </lineage>
</organism>
<dbReference type="Proteomes" id="UP000001307">
    <property type="component" value="Unassembled WGS sequence"/>
</dbReference>
<dbReference type="AlphaFoldDB" id="E4XX77"/>
<dbReference type="InParanoid" id="E4XX77"/>
<accession>E4XX77</accession>
<gene>
    <name evidence="1" type="ORF">GSOID_T00007257001</name>
</gene>
<proteinExistence type="predicted"/>
<reference evidence="1 2" key="1">
    <citation type="journal article" date="2010" name="Science">
        <title>Plasticity of animal genome architecture unmasked by rapid evolution of a pelagic tunicate.</title>
        <authorList>
            <person name="Denoeud F."/>
            <person name="Henriet S."/>
            <person name="Mungpakdee S."/>
            <person name="Aury J.M."/>
            <person name="Da Silva C."/>
            <person name="Brinkmann H."/>
            <person name="Mikhaleva J."/>
            <person name="Olsen L.C."/>
            <person name="Jubin C."/>
            <person name="Canestro C."/>
            <person name="Bouquet J.M."/>
            <person name="Danks G."/>
            <person name="Poulain J."/>
            <person name="Campsteijn C."/>
            <person name="Adamski M."/>
            <person name="Cross I."/>
            <person name="Yadetie F."/>
            <person name="Muffato M."/>
            <person name="Louis A."/>
            <person name="Butcher S."/>
            <person name="Tsagkogeorga G."/>
            <person name="Konrad A."/>
            <person name="Singh S."/>
            <person name="Jensen M.F."/>
            <person name="Cong E.H."/>
            <person name="Eikeseth-Otteraa H."/>
            <person name="Noel B."/>
            <person name="Anthouard V."/>
            <person name="Porcel B.M."/>
            <person name="Kachouri-Lafond R."/>
            <person name="Nishino A."/>
            <person name="Ugolini M."/>
            <person name="Chourrout P."/>
            <person name="Nishida H."/>
            <person name="Aasland R."/>
            <person name="Huzurbazar S."/>
            <person name="Westhof E."/>
            <person name="Delsuc F."/>
            <person name="Lehrach H."/>
            <person name="Reinhardt R."/>
            <person name="Weissenbach J."/>
            <person name="Roy S.W."/>
            <person name="Artiguenave F."/>
            <person name="Postlethwait J.H."/>
            <person name="Manak J.R."/>
            <person name="Thompson E.M."/>
            <person name="Jaillon O."/>
            <person name="Du Pasquier L."/>
            <person name="Boudinot P."/>
            <person name="Liberles D.A."/>
            <person name="Volff J.N."/>
            <person name="Philippe H."/>
            <person name="Lenhard B."/>
            <person name="Roest Crollius H."/>
            <person name="Wincker P."/>
            <person name="Chourrout D."/>
        </authorList>
    </citation>
    <scope>NUCLEOTIDE SEQUENCE [LARGE SCALE GENOMIC DNA]</scope>
</reference>
<name>E4XX77_OIKDI</name>
<dbReference type="EMBL" id="FN653269">
    <property type="protein sequence ID" value="CBY14271.1"/>
    <property type="molecule type" value="Genomic_DNA"/>
</dbReference>
<evidence type="ECO:0000313" key="2">
    <source>
        <dbReference type="Proteomes" id="UP000001307"/>
    </source>
</evidence>
<keyword evidence="2" id="KW-1185">Reference proteome</keyword>
<protein>
    <submittedName>
        <fullName evidence="1">Uncharacterized protein</fullName>
    </submittedName>
</protein>
<sequence length="281" mass="32534">MSVAEEDAKFIKDFNEFFDDKFKIDQVIASIKNKISIEVDDTNKNVSKERSEISRKKDTIDRLKKGVEVLIAERDAEKARAEYFETNKDLNSSLKNIASLLRVQNKSSNTNTKWSNDEIDKVELAITSIKTEIDADFRKIQSIKEKLLSLKKQNCYLMQYVTKSCLLAVFASKDTTKWITLNLLLQYVDTNLENLALRRALSRRKIVQTAIKLSKKRIFSSLMTRFCNKKLSGLIFTGNYPLQLFDLILLLHKLSLLSQITFPHTVHCNILALDENFYNYQ</sequence>
<evidence type="ECO:0000313" key="1">
    <source>
        <dbReference type="EMBL" id="CBY14271.1"/>
    </source>
</evidence>